<dbReference type="Pfam" id="PF25273">
    <property type="entry name" value="DUF7869"/>
    <property type="match status" value="1"/>
</dbReference>
<dbReference type="SUPFAM" id="SSF54897">
    <property type="entry name" value="Protease propeptides/inhibitors"/>
    <property type="match status" value="1"/>
</dbReference>
<dbReference type="EMBL" id="OU898277">
    <property type="protein sequence ID" value="CAG9830576.1"/>
    <property type="molecule type" value="Genomic_DNA"/>
</dbReference>
<keyword evidence="4" id="KW-1185">Reference proteome</keyword>
<accession>A0A9N9SW10</accession>
<protein>
    <recommendedName>
        <fullName evidence="2">DUF7869 domain-containing protein</fullName>
    </recommendedName>
</protein>
<keyword evidence="1" id="KW-0732">Signal</keyword>
<feature type="signal peptide" evidence="1">
    <location>
        <begin position="1"/>
        <end position="20"/>
    </location>
</feature>
<evidence type="ECO:0000259" key="2">
    <source>
        <dbReference type="Pfam" id="PF25273"/>
    </source>
</evidence>
<dbReference type="AlphaFoldDB" id="A0A9N9SW10"/>
<dbReference type="Proteomes" id="UP001153709">
    <property type="component" value="Chromosome 2"/>
</dbReference>
<organism evidence="3 4">
    <name type="scientific">Diabrotica balteata</name>
    <name type="common">Banded cucumber beetle</name>
    <dbReference type="NCBI Taxonomy" id="107213"/>
    <lineage>
        <taxon>Eukaryota</taxon>
        <taxon>Metazoa</taxon>
        <taxon>Ecdysozoa</taxon>
        <taxon>Arthropoda</taxon>
        <taxon>Hexapoda</taxon>
        <taxon>Insecta</taxon>
        <taxon>Pterygota</taxon>
        <taxon>Neoptera</taxon>
        <taxon>Endopterygota</taxon>
        <taxon>Coleoptera</taxon>
        <taxon>Polyphaga</taxon>
        <taxon>Cucujiformia</taxon>
        <taxon>Chrysomeloidea</taxon>
        <taxon>Chrysomelidae</taxon>
        <taxon>Galerucinae</taxon>
        <taxon>Diabroticina</taxon>
        <taxon>Diabroticites</taxon>
        <taxon>Diabrotica</taxon>
    </lineage>
</organism>
<evidence type="ECO:0000256" key="1">
    <source>
        <dbReference type="SAM" id="SignalP"/>
    </source>
</evidence>
<gene>
    <name evidence="3" type="ORF">DIABBA_LOCUS4271</name>
</gene>
<proteinExistence type="predicted"/>
<sequence>MHLTYLWIITVASCIAQAESKIQDTPTIYHNQFAVYIPDGHAVADTIAAKYGFTNAGQTCSCKNMLKRAWQEIKFNLKPVKLTVQALCRSLPFKGSLPSDIQYDQNGHTIVREEEGRSKTNSVYICGKCKVYLHADCFSAFHKKLRSHNDASAMLLLPNGCGGQNKNKTMIVMLHRWLLFAPKNVEEIQLIFPVRGHSFTPPDRLFGLCEKDFNKKEIIETPDGYVKLIEKYATIRRLGINVDIFDWNQEAVDHFKPISQWHFKFQPSKNVQFKRAAKSQHMILIQAEQFYYHSIGNFKFIMKGKENVSLASDKRLLELHFESDWQSNPCLKFYVNFFCFL</sequence>
<dbReference type="OrthoDB" id="6779177at2759"/>
<dbReference type="InterPro" id="IPR057191">
    <property type="entry name" value="DUF7869"/>
</dbReference>
<dbReference type="InterPro" id="IPR038466">
    <property type="entry name" value="S8_pro-domain_sf"/>
</dbReference>
<evidence type="ECO:0000313" key="3">
    <source>
        <dbReference type="EMBL" id="CAG9830576.1"/>
    </source>
</evidence>
<dbReference type="Gene3D" id="3.30.70.850">
    <property type="entry name" value="Peptidase S8, pro-domain"/>
    <property type="match status" value="1"/>
</dbReference>
<feature type="domain" description="DUF7869" evidence="2">
    <location>
        <begin position="160"/>
        <end position="274"/>
    </location>
</feature>
<name>A0A9N9SW10_DIABA</name>
<reference evidence="3" key="1">
    <citation type="submission" date="2022-01" db="EMBL/GenBank/DDBJ databases">
        <authorList>
            <person name="King R."/>
        </authorList>
    </citation>
    <scope>NUCLEOTIDE SEQUENCE</scope>
</reference>
<feature type="chain" id="PRO_5040404373" description="DUF7869 domain-containing protein" evidence="1">
    <location>
        <begin position="21"/>
        <end position="341"/>
    </location>
</feature>
<evidence type="ECO:0000313" key="4">
    <source>
        <dbReference type="Proteomes" id="UP001153709"/>
    </source>
</evidence>